<keyword evidence="4 6" id="KW-0067">ATP-binding</keyword>
<name>A0ABN3Y3A8_9ENTE</name>
<dbReference type="Pfam" id="PF00005">
    <property type="entry name" value="ABC_tran"/>
    <property type="match status" value="1"/>
</dbReference>
<proteinExistence type="inferred from homology"/>
<evidence type="ECO:0000256" key="3">
    <source>
        <dbReference type="ARBA" id="ARBA00022741"/>
    </source>
</evidence>
<evidence type="ECO:0000256" key="1">
    <source>
        <dbReference type="ARBA" id="ARBA00005417"/>
    </source>
</evidence>
<comment type="caution">
    <text evidence="6">The sequence shown here is derived from an EMBL/GenBank/DDBJ whole genome shotgun (WGS) entry which is preliminary data.</text>
</comment>
<evidence type="ECO:0000313" key="7">
    <source>
        <dbReference type="Proteomes" id="UP001501577"/>
    </source>
</evidence>
<keyword evidence="2" id="KW-0813">Transport</keyword>
<dbReference type="InterPro" id="IPR003439">
    <property type="entry name" value="ABC_transporter-like_ATP-bd"/>
</dbReference>
<dbReference type="InterPro" id="IPR050763">
    <property type="entry name" value="ABC_transporter_ATP-binding"/>
</dbReference>
<protein>
    <submittedName>
        <fullName evidence="6">ATP-binding cassette domain-containing protein</fullName>
    </submittedName>
</protein>
<dbReference type="RefSeq" id="WP_068708111.1">
    <property type="nucleotide sequence ID" value="NZ_BAAAXQ010000013.1"/>
</dbReference>
<dbReference type="EMBL" id="BAAAXQ010000013">
    <property type="protein sequence ID" value="GAA3011475.1"/>
    <property type="molecule type" value="Genomic_DNA"/>
</dbReference>
<evidence type="ECO:0000313" key="6">
    <source>
        <dbReference type="EMBL" id="GAA3011475.1"/>
    </source>
</evidence>
<dbReference type="PANTHER" id="PTHR42711:SF5">
    <property type="entry name" value="ABC TRANSPORTER ATP-BINDING PROTEIN NATA"/>
    <property type="match status" value="1"/>
</dbReference>
<feature type="domain" description="ABC transporter" evidence="5">
    <location>
        <begin position="4"/>
        <end position="229"/>
    </location>
</feature>
<dbReference type="PROSITE" id="PS50893">
    <property type="entry name" value="ABC_TRANSPORTER_2"/>
    <property type="match status" value="1"/>
</dbReference>
<organism evidence="6 7">
    <name type="scientific">Tetragenococcus solitarius</name>
    <dbReference type="NCBI Taxonomy" id="71453"/>
    <lineage>
        <taxon>Bacteria</taxon>
        <taxon>Bacillati</taxon>
        <taxon>Bacillota</taxon>
        <taxon>Bacilli</taxon>
        <taxon>Lactobacillales</taxon>
        <taxon>Enterococcaceae</taxon>
        <taxon>Tetragenococcus</taxon>
    </lineage>
</organism>
<evidence type="ECO:0000259" key="5">
    <source>
        <dbReference type="PROSITE" id="PS50893"/>
    </source>
</evidence>
<sequence>MAYIDLENLTKDYGQDRGVFDISLSIEQGETFGLVGINGAGKTTTIRQMMGFIKPSSGQAFINGNDCQKNSARIKQFVSYVPGEINFPADKTGETFLKRQIEKAGRGSWERCKEICERLQLDYTAGLKTMSKGMKQKTALAAAFCLGSDVLILDEPSTGLDPLMRDVFIDLIKEEKKLGHTVFLSSHIFEEIEQTCDRVAMIKDGRIIDQLTMNDLLHSKDKTYKLEFKTQESFQQFQALDYTFTDVKEEDLQLKININDQDINRLMDDLQHYDVLFFKEIKRNFEDYFTNVFKEEVNHV</sequence>
<dbReference type="InterPro" id="IPR027417">
    <property type="entry name" value="P-loop_NTPase"/>
</dbReference>
<dbReference type="Gene3D" id="3.40.50.300">
    <property type="entry name" value="P-loop containing nucleotide triphosphate hydrolases"/>
    <property type="match status" value="1"/>
</dbReference>
<keyword evidence="3" id="KW-0547">Nucleotide-binding</keyword>
<dbReference type="Proteomes" id="UP001501577">
    <property type="component" value="Unassembled WGS sequence"/>
</dbReference>
<keyword evidence="7" id="KW-1185">Reference proteome</keyword>
<reference evidence="6 7" key="1">
    <citation type="journal article" date="2019" name="Int. J. Syst. Evol. Microbiol.">
        <title>The Global Catalogue of Microorganisms (GCM) 10K type strain sequencing project: providing services to taxonomists for standard genome sequencing and annotation.</title>
        <authorList>
            <consortium name="The Broad Institute Genomics Platform"/>
            <consortium name="The Broad Institute Genome Sequencing Center for Infectious Disease"/>
            <person name="Wu L."/>
            <person name="Ma J."/>
        </authorList>
    </citation>
    <scope>NUCLEOTIDE SEQUENCE [LARGE SCALE GENOMIC DNA]</scope>
    <source>
        <strain evidence="6 7">JCM 8736</strain>
    </source>
</reference>
<dbReference type="InterPro" id="IPR003593">
    <property type="entry name" value="AAA+_ATPase"/>
</dbReference>
<accession>A0ABN3Y3A8</accession>
<dbReference type="GO" id="GO:0005524">
    <property type="term" value="F:ATP binding"/>
    <property type="evidence" value="ECO:0007669"/>
    <property type="project" value="UniProtKB-KW"/>
</dbReference>
<dbReference type="CDD" id="cd03230">
    <property type="entry name" value="ABC_DR_subfamily_A"/>
    <property type="match status" value="1"/>
</dbReference>
<dbReference type="SUPFAM" id="SSF52540">
    <property type="entry name" value="P-loop containing nucleoside triphosphate hydrolases"/>
    <property type="match status" value="1"/>
</dbReference>
<gene>
    <name evidence="6" type="ORF">GCM10019998_04600</name>
</gene>
<comment type="similarity">
    <text evidence="1">Belongs to the ABC transporter superfamily.</text>
</comment>
<dbReference type="SMART" id="SM00382">
    <property type="entry name" value="AAA"/>
    <property type="match status" value="1"/>
</dbReference>
<evidence type="ECO:0000256" key="2">
    <source>
        <dbReference type="ARBA" id="ARBA00022448"/>
    </source>
</evidence>
<evidence type="ECO:0000256" key="4">
    <source>
        <dbReference type="ARBA" id="ARBA00022840"/>
    </source>
</evidence>
<dbReference type="PANTHER" id="PTHR42711">
    <property type="entry name" value="ABC TRANSPORTER ATP-BINDING PROTEIN"/>
    <property type="match status" value="1"/>
</dbReference>